<dbReference type="GO" id="GO:0005737">
    <property type="term" value="C:cytoplasm"/>
    <property type="evidence" value="ECO:0007669"/>
    <property type="project" value="UniProtKB-ARBA"/>
</dbReference>
<organism evidence="7 8">
    <name type="scientific">Venatoribacter cucullus</name>
    <dbReference type="NCBI Taxonomy" id="2661630"/>
    <lineage>
        <taxon>Bacteria</taxon>
        <taxon>Pseudomonadati</taxon>
        <taxon>Pseudomonadota</taxon>
        <taxon>Gammaproteobacteria</taxon>
        <taxon>Oceanospirillales</taxon>
        <taxon>Oceanospirillaceae</taxon>
        <taxon>Venatoribacter</taxon>
    </lineage>
</organism>
<evidence type="ECO:0000313" key="8">
    <source>
        <dbReference type="Proteomes" id="UP000596074"/>
    </source>
</evidence>
<keyword evidence="2" id="KW-0808">Transferase</keyword>
<dbReference type="InterPro" id="IPR036282">
    <property type="entry name" value="Glutathione-S-Trfase_C_sf"/>
</dbReference>
<dbReference type="InterPro" id="IPR036249">
    <property type="entry name" value="Thioredoxin-like_sf"/>
</dbReference>
<dbReference type="CDD" id="cd03189">
    <property type="entry name" value="GST_C_GTT1_like"/>
    <property type="match status" value="1"/>
</dbReference>
<evidence type="ECO:0000256" key="2">
    <source>
        <dbReference type="ARBA" id="ARBA00022679"/>
    </source>
</evidence>
<dbReference type="Pfam" id="PF02798">
    <property type="entry name" value="GST_N"/>
    <property type="match status" value="1"/>
</dbReference>
<dbReference type="Gene3D" id="3.40.30.10">
    <property type="entry name" value="Glutaredoxin"/>
    <property type="match status" value="1"/>
</dbReference>
<dbReference type="PROSITE" id="PS50404">
    <property type="entry name" value="GST_NTER"/>
    <property type="match status" value="1"/>
</dbReference>
<evidence type="ECO:0000256" key="3">
    <source>
        <dbReference type="ARBA" id="ARBA00047960"/>
    </source>
</evidence>
<reference evidence="7 8" key="1">
    <citation type="submission" date="2019-11" db="EMBL/GenBank/DDBJ databases">
        <title>Venatorbacter sp. nov. a predator of Campylobacter and other Gram-negative bacteria.</title>
        <authorList>
            <person name="Saeedi A."/>
            <person name="Cummings N.J."/>
            <person name="Connerton I.F."/>
            <person name="Connerton P.L."/>
        </authorList>
    </citation>
    <scope>NUCLEOTIDE SEQUENCE [LARGE SCALE GENOMIC DNA]</scope>
    <source>
        <strain evidence="7">XL5</strain>
    </source>
</reference>
<dbReference type="PROSITE" id="PS50405">
    <property type="entry name" value="GST_CTER"/>
    <property type="match status" value="1"/>
</dbReference>
<keyword evidence="8" id="KW-1185">Reference proteome</keyword>
<dbReference type="GO" id="GO:0004601">
    <property type="term" value="F:peroxidase activity"/>
    <property type="evidence" value="ECO:0007669"/>
    <property type="project" value="UniProtKB-ARBA"/>
</dbReference>
<dbReference type="InterPro" id="IPR004045">
    <property type="entry name" value="Glutathione_S-Trfase_N"/>
</dbReference>
<gene>
    <name evidence="7" type="ORF">GJQ55_04715</name>
</gene>
<dbReference type="EMBL" id="CP046056">
    <property type="protein sequence ID" value="QQD23823.1"/>
    <property type="molecule type" value="Genomic_DNA"/>
</dbReference>
<dbReference type="SFLD" id="SFLDG01150">
    <property type="entry name" value="Main.1:_Beta-like"/>
    <property type="match status" value="1"/>
</dbReference>
<accession>A0A9X7UVU4</accession>
<dbReference type="Pfam" id="PF00043">
    <property type="entry name" value="GST_C"/>
    <property type="match status" value="1"/>
</dbReference>
<evidence type="ECO:0000256" key="1">
    <source>
        <dbReference type="ARBA" id="ARBA00012452"/>
    </source>
</evidence>
<dbReference type="SUPFAM" id="SSF52833">
    <property type="entry name" value="Thioredoxin-like"/>
    <property type="match status" value="1"/>
</dbReference>
<feature type="domain" description="GST N-terminal" evidence="5">
    <location>
        <begin position="1"/>
        <end position="81"/>
    </location>
</feature>
<name>A0A9X7UVU4_9GAMM</name>
<dbReference type="PANTHER" id="PTHR44051">
    <property type="entry name" value="GLUTATHIONE S-TRANSFERASE-RELATED"/>
    <property type="match status" value="1"/>
</dbReference>
<dbReference type="CDD" id="cd03046">
    <property type="entry name" value="GST_N_GTT1_like"/>
    <property type="match status" value="1"/>
</dbReference>
<dbReference type="InterPro" id="IPR040079">
    <property type="entry name" value="Glutathione_S-Trfase"/>
</dbReference>
<dbReference type="InterPro" id="IPR010987">
    <property type="entry name" value="Glutathione-S-Trfase_C-like"/>
</dbReference>
<dbReference type="KEGG" id="vcw:GJQ55_04715"/>
<evidence type="ECO:0000313" key="7">
    <source>
        <dbReference type="EMBL" id="QQD23823.1"/>
    </source>
</evidence>
<dbReference type="SFLD" id="SFLDG00358">
    <property type="entry name" value="Main_(cytGST)"/>
    <property type="match status" value="1"/>
</dbReference>
<dbReference type="FunFam" id="3.40.30.10:FF:000156">
    <property type="entry name" value="Glutathione S-transferase 1"/>
    <property type="match status" value="1"/>
</dbReference>
<dbReference type="SUPFAM" id="SSF47616">
    <property type="entry name" value="GST C-terminal domain-like"/>
    <property type="match status" value="1"/>
</dbReference>
<dbReference type="AlphaFoldDB" id="A0A9X7UVU4"/>
<proteinExistence type="inferred from homology"/>
<dbReference type="InterPro" id="IPR004046">
    <property type="entry name" value="GST_C"/>
</dbReference>
<comment type="catalytic activity">
    <reaction evidence="3">
        <text>RX + glutathione = an S-substituted glutathione + a halide anion + H(+)</text>
        <dbReference type="Rhea" id="RHEA:16437"/>
        <dbReference type="ChEBI" id="CHEBI:15378"/>
        <dbReference type="ChEBI" id="CHEBI:16042"/>
        <dbReference type="ChEBI" id="CHEBI:17792"/>
        <dbReference type="ChEBI" id="CHEBI:57925"/>
        <dbReference type="ChEBI" id="CHEBI:90779"/>
        <dbReference type="EC" id="2.5.1.18"/>
    </reaction>
</comment>
<evidence type="ECO:0000259" key="5">
    <source>
        <dbReference type="PROSITE" id="PS50404"/>
    </source>
</evidence>
<dbReference type="Gene3D" id="1.20.1050.10">
    <property type="match status" value="1"/>
</dbReference>
<feature type="domain" description="GST C-terminal" evidence="6">
    <location>
        <begin position="87"/>
        <end position="222"/>
    </location>
</feature>
<dbReference type="SFLD" id="SFLDS00019">
    <property type="entry name" value="Glutathione_Transferase_(cytos"/>
    <property type="match status" value="1"/>
</dbReference>
<dbReference type="RefSeq" id="WP_228346364.1">
    <property type="nucleotide sequence ID" value="NZ_CP046056.1"/>
</dbReference>
<evidence type="ECO:0000256" key="4">
    <source>
        <dbReference type="RuleBase" id="RU003494"/>
    </source>
</evidence>
<protein>
    <recommendedName>
        <fullName evidence="1">glutathione transferase</fullName>
        <ecNumber evidence="1">2.5.1.18</ecNumber>
    </recommendedName>
</protein>
<comment type="similarity">
    <text evidence="4">Belongs to the GST superfamily.</text>
</comment>
<sequence>MITLHHLENSRSQRLIWLLEELGVEYRIERYNRDPKTSLAPESLKKIHPLGKSPVITDGENTIAESGLIIEYLLKTYDNGRFLPTENTPAYWQYLYWLHYSEGTLMPLMVMSLIFNKIKTAPMPFFIRPIAKGIADQVMKSYVGPNMANNLTFIETHLSQQPWFAGEQMSGADFQMIFPLEAAIKASIKAEDYPHIAAFVQRVHALPAYQEALRQGGPYDYA</sequence>
<dbReference type="EC" id="2.5.1.18" evidence="1"/>
<dbReference type="GO" id="GO:0004364">
    <property type="term" value="F:glutathione transferase activity"/>
    <property type="evidence" value="ECO:0007669"/>
    <property type="project" value="UniProtKB-EC"/>
</dbReference>
<dbReference type="PANTHER" id="PTHR44051:SF9">
    <property type="entry name" value="GLUTATHIONE S-TRANSFERASE 1"/>
    <property type="match status" value="1"/>
</dbReference>
<dbReference type="Proteomes" id="UP000596074">
    <property type="component" value="Chromosome"/>
</dbReference>
<evidence type="ECO:0000259" key="6">
    <source>
        <dbReference type="PROSITE" id="PS50405"/>
    </source>
</evidence>